<dbReference type="SUPFAM" id="SSF46894">
    <property type="entry name" value="C-terminal effector domain of the bipartite response regulators"/>
    <property type="match status" value="1"/>
</dbReference>
<dbReference type="InterPro" id="IPR051677">
    <property type="entry name" value="AfsR-DnrI-RedD_regulator"/>
</dbReference>
<evidence type="ECO:0000256" key="2">
    <source>
        <dbReference type="ARBA" id="ARBA00023015"/>
    </source>
</evidence>
<keyword evidence="4" id="KW-0804">Transcription</keyword>
<dbReference type="InterPro" id="IPR016032">
    <property type="entry name" value="Sig_transdc_resp-reg_C-effctor"/>
</dbReference>
<dbReference type="Gene3D" id="1.25.40.10">
    <property type="entry name" value="Tetratricopeptide repeat domain"/>
    <property type="match status" value="1"/>
</dbReference>
<dbReference type="CDD" id="cd15831">
    <property type="entry name" value="BTAD"/>
    <property type="match status" value="1"/>
</dbReference>
<dbReference type="EMBL" id="BAAARW010000004">
    <property type="protein sequence ID" value="GAA2405894.1"/>
    <property type="molecule type" value="Genomic_DNA"/>
</dbReference>
<gene>
    <name evidence="8" type="ORF">GCM10010191_12290</name>
</gene>
<keyword evidence="3 5" id="KW-0238">DNA-binding</keyword>
<keyword evidence="9" id="KW-1185">Reference proteome</keyword>
<dbReference type="InterPro" id="IPR011990">
    <property type="entry name" value="TPR-like_helical_dom_sf"/>
</dbReference>
<evidence type="ECO:0000256" key="6">
    <source>
        <dbReference type="SAM" id="MobiDB-lite"/>
    </source>
</evidence>
<feature type="DNA-binding region" description="OmpR/PhoB-type" evidence="5">
    <location>
        <begin position="1"/>
        <end position="102"/>
    </location>
</feature>
<dbReference type="InterPro" id="IPR036388">
    <property type="entry name" value="WH-like_DNA-bd_sf"/>
</dbReference>
<dbReference type="SUPFAM" id="SSF48452">
    <property type="entry name" value="TPR-like"/>
    <property type="match status" value="1"/>
</dbReference>
<dbReference type="Gene3D" id="1.10.10.10">
    <property type="entry name" value="Winged helix-like DNA-binding domain superfamily/Winged helix DNA-binding domain"/>
    <property type="match status" value="1"/>
</dbReference>
<feature type="compositionally biased region" description="Gly residues" evidence="6">
    <location>
        <begin position="290"/>
        <end position="299"/>
    </location>
</feature>
<evidence type="ECO:0000256" key="3">
    <source>
        <dbReference type="ARBA" id="ARBA00023125"/>
    </source>
</evidence>
<evidence type="ECO:0000313" key="8">
    <source>
        <dbReference type="EMBL" id="GAA2405894.1"/>
    </source>
</evidence>
<feature type="domain" description="OmpR/PhoB-type" evidence="7">
    <location>
        <begin position="1"/>
        <end position="102"/>
    </location>
</feature>
<dbReference type="SMART" id="SM00862">
    <property type="entry name" value="Trans_reg_C"/>
    <property type="match status" value="1"/>
</dbReference>
<comment type="caution">
    <text evidence="8">The sequence shown here is derived from an EMBL/GenBank/DDBJ whole genome shotgun (WGS) entry which is preliminary data.</text>
</comment>
<dbReference type="SMART" id="SM01043">
    <property type="entry name" value="BTAD"/>
    <property type="match status" value="1"/>
</dbReference>
<keyword evidence="2" id="KW-0805">Transcription regulation</keyword>
<proteinExistence type="inferred from homology"/>
<dbReference type="Pfam" id="PF00486">
    <property type="entry name" value="Trans_reg_C"/>
    <property type="match status" value="1"/>
</dbReference>
<feature type="region of interest" description="Disordered" evidence="6">
    <location>
        <begin position="261"/>
        <end position="299"/>
    </location>
</feature>
<name>A0ABN3IKJ5_9ACTN</name>
<evidence type="ECO:0000256" key="5">
    <source>
        <dbReference type="PROSITE-ProRule" id="PRU01091"/>
    </source>
</evidence>
<dbReference type="Pfam" id="PF03704">
    <property type="entry name" value="BTAD"/>
    <property type="match status" value="1"/>
</dbReference>
<dbReference type="InterPro" id="IPR005158">
    <property type="entry name" value="BTAD"/>
</dbReference>
<accession>A0ABN3IKJ5</accession>
<dbReference type="PANTHER" id="PTHR35807">
    <property type="entry name" value="TRANSCRIPTIONAL REGULATOR REDD-RELATED"/>
    <property type="match status" value="1"/>
</dbReference>
<comment type="similarity">
    <text evidence="1">Belongs to the AfsR/DnrI/RedD regulatory family.</text>
</comment>
<dbReference type="PANTHER" id="PTHR35807:SF1">
    <property type="entry name" value="TRANSCRIPTIONAL REGULATOR REDD"/>
    <property type="match status" value="1"/>
</dbReference>
<dbReference type="PROSITE" id="PS51755">
    <property type="entry name" value="OMPR_PHOB"/>
    <property type="match status" value="1"/>
</dbReference>
<dbReference type="InterPro" id="IPR001867">
    <property type="entry name" value="OmpR/PhoB-type_DNA-bd"/>
</dbReference>
<dbReference type="Proteomes" id="UP001501231">
    <property type="component" value="Unassembled WGS sequence"/>
</dbReference>
<evidence type="ECO:0000259" key="7">
    <source>
        <dbReference type="PROSITE" id="PS51755"/>
    </source>
</evidence>
<sequence length="299" mass="32851">MTDRVTKRVNFRILGPLRAGVRQGPVDLGDGRARLVLATLLLEAGRVVPVERLVEAVWDEDPPASARPQVAIAVSSLRRAFRDAGCTHRVIETAQPGYRVPLGADTVDAVTAERRIAAARAAVRAGRHHEAAERFGAALALWDGPVLAGLERALILAAALRWEELRLTVTEEAAEVELALGRHHELVGRLMGPVIEHPFRERLRVLLMLALVRSGRQGEALEVYRDARRILSRELGLEPGRELRELYQAILSDDLSIHRRPFTAPEAGPPSTSRGCTGAVPRSRSRRWRGLGGRGRSPL</sequence>
<evidence type="ECO:0000256" key="4">
    <source>
        <dbReference type="ARBA" id="ARBA00023163"/>
    </source>
</evidence>
<organism evidence="8 9">
    <name type="scientific">Actinomadura vinacea</name>
    <dbReference type="NCBI Taxonomy" id="115336"/>
    <lineage>
        <taxon>Bacteria</taxon>
        <taxon>Bacillati</taxon>
        <taxon>Actinomycetota</taxon>
        <taxon>Actinomycetes</taxon>
        <taxon>Streptosporangiales</taxon>
        <taxon>Thermomonosporaceae</taxon>
        <taxon>Actinomadura</taxon>
    </lineage>
</organism>
<reference evidence="8 9" key="1">
    <citation type="journal article" date="2019" name="Int. J. Syst. Evol. Microbiol.">
        <title>The Global Catalogue of Microorganisms (GCM) 10K type strain sequencing project: providing services to taxonomists for standard genome sequencing and annotation.</title>
        <authorList>
            <consortium name="The Broad Institute Genomics Platform"/>
            <consortium name="The Broad Institute Genome Sequencing Center for Infectious Disease"/>
            <person name="Wu L."/>
            <person name="Ma J."/>
        </authorList>
    </citation>
    <scope>NUCLEOTIDE SEQUENCE [LARGE SCALE GENOMIC DNA]</scope>
    <source>
        <strain evidence="8 9">JCM 3325</strain>
    </source>
</reference>
<evidence type="ECO:0000256" key="1">
    <source>
        <dbReference type="ARBA" id="ARBA00005820"/>
    </source>
</evidence>
<evidence type="ECO:0000313" key="9">
    <source>
        <dbReference type="Proteomes" id="UP001501231"/>
    </source>
</evidence>
<protein>
    <recommendedName>
        <fullName evidence="7">OmpR/PhoB-type domain-containing protein</fullName>
    </recommendedName>
</protein>